<accession>A0A8M1KGN9</accession>
<gene>
    <name evidence="10" type="primary">LOC122132696</name>
</gene>
<evidence type="ECO:0000256" key="4">
    <source>
        <dbReference type="ARBA" id="ARBA00023054"/>
    </source>
</evidence>
<organism evidence="9 10">
    <name type="scientific">Clupea harengus</name>
    <name type="common">Atlantic herring</name>
    <dbReference type="NCBI Taxonomy" id="7950"/>
    <lineage>
        <taxon>Eukaryota</taxon>
        <taxon>Metazoa</taxon>
        <taxon>Chordata</taxon>
        <taxon>Craniata</taxon>
        <taxon>Vertebrata</taxon>
        <taxon>Euteleostomi</taxon>
        <taxon>Actinopterygii</taxon>
        <taxon>Neopterygii</taxon>
        <taxon>Teleostei</taxon>
        <taxon>Clupei</taxon>
        <taxon>Clupeiformes</taxon>
        <taxon>Clupeoidei</taxon>
        <taxon>Clupeidae</taxon>
        <taxon>Clupea</taxon>
    </lineage>
</organism>
<protein>
    <submittedName>
        <fullName evidence="10">Pescadillo-like</fullName>
    </submittedName>
</protein>
<keyword evidence="2" id="KW-0690">Ribosome biogenesis</keyword>
<comment type="subcellular location">
    <subcellularLocation>
        <location evidence="1">Nucleus</location>
        <location evidence="1">Nucleolus</location>
    </subcellularLocation>
</comment>
<dbReference type="GO" id="GO:0070545">
    <property type="term" value="C:PeBoW complex"/>
    <property type="evidence" value="ECO:0007669"/>
    <property type="project" value="TreeGrafter"/>
</dbReference>
<reference evidence="10" key="1">
    <citation type="submission" date="2025-08" db="UniProtKB">
        <authorList>
            <consortium name="RefSeq"/>
        </authorList>
    </citation>
    <scope>IDENTIFICATION</scope>
</reference>
<dbReference type="GO" id="GO:0003723">
    <property type="term" value="F:RNA binding"/>
    <property type="evidence" value="ECO:0007669"/>
    <property type="project" value="TreeGrafter"/>
</dbReference>
<dbReference type="OrthoDB" id="10264910at2759"/>
<dbReference type="AlphaFoldDB" id="A0A8M1KGN9"/>
<feature type="domain" description="BRCT" evidence="8">
    <location>
        <begin position="24"/>
        <end position="117"/>
    </location>
</feature>
<dbReference type="PANTHER" id="PTHR12221">
    <property type="entry name" value="PESCADILLO - RELATED"/>
    <property type="match status" value="1"/>
</dbReference>
<sequence>MLLRSQEDVADVEAREKEQREQDAQRNLFEGLKFYLNREVPRESLAFVIRCFGGQVSWDKSLCIGNTYDVTDETITHHIVDRPNIDKQYINRYYIQPQWVYDSINGKIKLPVEDYFLGVNLPPHLSPFVEEKDGDYVPPEKLKLMALQRGEKPEGDELEDEEDDDDEDDEEDEEEDEMDEEEAEEESSLKKIEQQRGQGKMPSVKVTPGAVKREDKKRTDLEEKAEEKRLAIMMMKKKEKYLYDKIMFGKKRKVREANKLTAKRKSHDDASKTEKKKKKAKKQ</sequence>
<feature type="compositionally biased region" description="Basic and acidic residues" evidence="7">
    <location>
        <begin position="211"/>
        <end position="226"/>
    </location>
</feature>
<proteinExistence type="predicted"/>
<dbReference type="Proteomes" id="UP000515152">
    <property type="component" value="Unplaced"/>
</dbReference>
<dbReference type="GO" id="GO:0000463">
    <property type="term" value="P:maturation of LSU-rRNA from tricistronic rRNA transcript (SSU-rRNA, 5.8S rRNA, LSU-rRNA)"/>
    <property type="evidence" value="ECO:0007669"/>
    <property type="project" value="TreeGrafter"/>
</dbReference>
<evidence type="ECO:0000313" key="9">
    <source>
        <dbReference type="Proteomes" id="UP000515152"/>
    </source>
</evidence>
<feature type="region of interest" description="Disordered" evidence="7">
    <location>
        <begin position="148"/>
        <end position="226"/>
    </location>
</feature>
<dbReference type="SMART" id="SM00292">
    <property type="entry name" value="BRCT"/>
    <property type="match status" value="1"/>
</dbReference>
<dbReference type="InterPro" id="IPR010613">
    <property type="entry name" value="PES"/>
</dbReference>
<evidence type="ECO:0000256" key="1">
    <source>
        <dbReference type="ARBA" id="ARBA00004604"/>
    </source>
</evidence>
<dbReference type="GeneID" id="122132696"/>
<dbReference type="FunFam" id="3.40.50.10190:FF:000002">
    <property type="entry name" value="Pescadillo homolog"/>
    <property type="match status" value="1"/>
</dbReference>
<feature type="region of interest" description="Disordered" evidence="7">
    <location>
        <begin position="253"/>
        <end position="283"/>
    </location>
</feature>
<comment type="subunit">
    <text evidence="6">Component of the PeBoW complex, composed of BOP1, PES1 and WDR12. The complex is held together by BOP1, which interacts with PES1 via its N-terminal domain and with WDR12 via a high-affinity interaction between the seven-bladed beta-propeller domains of the 2 proteins. The PeBoW complex associates with the 66S pre-ribosome. The PeBoW complex also associates with DDX27, PES1 interacts directly with DDX27. Interacts with IRS1 and UBTF. May interact with MAP1B.</text>
</comment>
<evidence type="ECO:0000313" key="10">
    <source>
        <dbReference type="RefSeq" id="XP_042563241.1"/>
    </source>
</evidence>
<evidence type="ECO:0000256" key="5">
    <source>
        <dbReference type="ARBA" id="ARBA00023242"/>
    </source>
</evidence>
<keyword evidence="4" id="KW-0175">Coiled coil</keyword>
<feature type="compositionally biased region" description="Basic residues" evidence="7">
    <location>
        <begin position="274"/>
        <end position="283"/>
    </location>
</feature>
<dbReference type="CDD" id="cd17709">
    <property type="entry name" value="BRCT_pescadillo_like"/>
    <property type="match status" value="1"/>
</dbReference>
<dbReference type="Pfam" id="PF16589">
    <property type="entry name" value="BRCT_2"/>
    <property type="match status" value="1"/>
</dbReference>
<dbReference type="PROSITE" id="PS50172">
    <property type="entry name" value="BRCT"/>
    <property type="match status" value="1"/>
</dbReference>
<keyword evidence="3" id="KW-0698">rRNA processing</keyword>
<dbReference type="InterPro" id="IPR001357">
    <property type="entry name" value="BRCT_dom"/>
</dbReference>
<keyword evidence="5" id="KW-0539">Nucleus</keyword>
<feature type="region of interest" description="Disordered" evidence="7">
    <location>
        <begin position="1"/>
        <end position="20"/>
    </location>
</feature>
<evidence type="ECO:0000256" key="2">
    <source>
        <dbReference type="ARBA" id="ARBA00022517"/>
    </source>
</evidence>
<dbReference type="PANTHER" id="PTHR12221:SF6">
    <property type="entry name" value="PESCADILLO HOMOLOG"/>
    <property type="match status" value="1"/>
</dbReference>
<keyword evidence="9" id="KW-1185">Reference proteome</keyword>
<evidence type="ECO:0000259" key="8">
    <source>
        <dbReference type="PROSITE" id="PS50172"/>
    </source>
</evidence>
<evidence type="ECO:0000256" key="3">
    <source>
        <dbReference type="ARBA" id="ARBA00022552"/>
    </source>
</evidence>
<evidence type="ECO:0000256" key="6">
    <source>
        <dbReference type="ARBA" id="ARBA00062503"/>
    </source>
</evidence>
<name>A0A8M1KGN9_CLUHA</name>
<dbReference type="KEGG" id="char:122132696"/>
<evidence type="ECO:0000256" key="7">
    <source>
        <dbReference type="SAM" id="MobiDB-lite"/>
    </source>
</evidence>
<dbReference type="RefSeq" id="XP_042563241.1">
    <property type="nucleotide sequence ID" value="XM_042707307.1"/>
</dbReference>
<feature type="compositionally biased region" description="Acidic residues" evidence="7">
    <location>
        <begin position="156"/>
        <end position="186"/>
    </location>
</feature>